<keyword evidence="2" id="KW-0479">Metal-binding</keyword>
<dbReference type="PIRSF" id="PIRSF006232">
    <property type="entry name" value="Pirin"/>
    <property type="match status" value="1"/>
</dbReference>
<dbReference type="PANTHER" id="PTHR43212:SF3">
    <property type="entry name" value="QUERCETIN 2,3-DIOXYGENASE"/>
    <property type="match status" value="1"/>
</dbReference>
<feature type="binding site" evidence="2">
    <location>
        <position position="103"/>
    </location>
    <ligand>
        <name>Fe cation</name>
        <dbReference type="ChEBI" id="CHEBI:24875"/>
    </ligand>
</feature>
<comment type="cofactor">
    <cofactor evidence="2">
        <name>Fe cation</name>
        <dbReference type="ChEBI" id="CHEBI:24875"/>
    </cofactor>
    <text evidence="2">Binds 1 Fe cation per subunit.</text>
</comment>
<comment type="caution">
    <text evidence="6">The sequence shown here is derived from an EMBL/GenBank/DDBJ whole genome shotgun (WGS) entry which is preliminary data.</text>
</comment>
<dbReference type="AlphaFoldDB" id="A0A843YNT9"/>
<organism evidence="6 7">
    <name type="scientific">Glaciimonas soli</name>
    <dbReference type="NCBI Taxonomy" id="2590999"/>
    <lineage>
        <taxon>Bacteria</taxon>
        <taxon>Pseudomonadati</taxon>
        <taxon>Pseudomonadota</taxon>
        <taxon>Betaproteobacteria</taxon>
        <taxon>Burkholderiales</taxon>
        <taxon>Oxalobacteraceae</taxon>
        <taxon>Glaciimonas</taxon>
    </lineage>
</organism>
<dbReference type="PANTHER" id="PTHR43212">
    <property type="entry name" value="QUERCETIN 2,3-DIOXYGENASE"/>
    <property type="match status" value="1"/>
</dbReference>
<dbReference type="RefSeq" id="WP_153232827.1">
    <property type="nucleotide sequence ID" value="NZ_WINI01000001.1"/>
</dbReference>
<comment type="similarity">
    <text evidence="1 3">Belongs to the pirin family.</text>
</comment>
<evidence type="ECO:0000256" key="3">
    <source>
        <dbReference type="RuleBase" id="RU003457"/>
    </source>
</evidence>
<accession>A0A843YNT9</accession>
<evidence type="ECO:0000259" key="4">
    <source>
        <dbReference type="Pfam" id="PF02678"/>
    </source>
</evidence>
<dbReference type="GO" id="GO:0046872">
    <property type="term" value="F:metal ion binding"/>
    <property type="evidence" value="ECO:0007669"/>
    <property type="project" value="UniProtKB-KW"/>
</dbReference>
<dbReference type="Gene3D" id="2.60.120.10">
    <property type="entry name" value="Jelly Rolls"/>
    <property type="match status" value="2"/>
</dbReference>
<evidence type="ECO:0000313" key="7">
    <source>
        <dbReference type="Proteomes" id="UP000451565"/>
    </source>
</evidence>
<keyword evidence="2" id="KW-0408">Iron</keyword>
<dbReference type="Pfam" id="PF17954">
    <property type="entry name" value="Pirin_C_2"/>
    <property type="match status" value="1"/>
</dbReference>
<protein>
    <submittedName>
        <fullName evidence="6">Cupin domain-containing protein</fullName>
    </submittedName>
</protein>
<dbReference type="Pfam" id="PF02678">
    <property type="entry name" value="Pirin"/>
    <property type="match status" value="1"/>
</dbReference>
<sequence>MLQIRNLDSLASSDLTWLKAKHHFALDGYNNAAHAPLGSLIVLNDDEVAPGTGFPMHGHRDMEIVTYVREGLLEHVDNSGGRGQISAGNVQAFSAGSGIRHSETNPGSVPLKLFQIWLRPRRLGIAPRWSTKPFPKAERANRWIVLASGMPDDKQAIAIEADARVLGATISSGQSLDYQIGGSRYVYLVVARGTVLVNGLRLDARDGIAVKDVSKIIVAAIGDAEVVLVDAV</sequence>
<keyword evidence="7" id="KW-1185">Reference proteome</keyword>
<feature type="domain" description="Pirin N-terminal" evidence="4">
    <location>
        <begin position="15"/>
        <end position="118"/>
    </location>
</feature>
<feature type="binding site" evidence="2">
    <location>
        <position position="57"/>
    </location>
    <ligand>
        <name>Fe cation</name>
        <dbReference type="ChEBI" id="CHEBI:24875"/>
    </ligand>
</feature>
<evidence type="ECO:0000256" key="1">
    <source>
        <dbReference type="ARBA" id="ARBA00008416"/>
    </source>
</evidence>
<dbReference type="CDD" id="cd02910">
    <property type="entry name" value="cupin_Yhhw_N"/>
    <property type="match status" value="1"/>
</dbReference>
<evidence type="ECO:0000259" key="5">
    <source>
        <dbReference type="Pfam" id="PF17954"/>
    </source>
</evidence>
<dbReference type="InterPro" id="IPR011051">
    <property type="entry name" value="RmlC_Cupin_sf"/>
</dbReference>
<dbReference type="InterPro" id="IPR012093">
    <property type="entry name" value="Pirin"/>
</dbReference>
<dbReference type="InterPro" id="IPR014710">
    <property type="entry name" value="RmlC-like_jellyroll"/>
</dbReference>
<proteinExistence type="inferred from homology"/>
<dbReference type="SUPFAM" id="SSF51182">
    <property type="entry name" value="RmlC-like cupins"/>
    <property type="match status" value="1"/>
</dbReference>
<dbReference type="InterPro" id="IPR003829">
    <property type="entry name" value="Pirin_N_dom"/>
</dbReference>
<gene>
    <name evidence="6" type="ORF">GEV47_00800</name>
</gene>
<dbReference type="EMBL" id="WINI01000001">
    <property type="protein sequence ID" value="MQQ99222.1"/>
    <property type="molecule type" value="Genomic_DNA"/>
</dbReference>
<evidence type="ECO:0000256" key="2">
    <source>
        <dbReference type="PIRSR" id="PIRSR006232-1"/>
    </source>
</evidence>
<feature type="domain" description="Quercetin 2,3-dioxygenase C-terminal cupin" evidence="5">
    <location>
        <begin position="147"/>
        <end position="230"/>
    </location>
</feature>
<evidence type="ECO:0000313" key="6">
    <source>
        <dbReference type="EMBL" id="MQQ99222.1"/>
    </source>
</evidence>
<dbReference type="Proteomes" id="UP000451565">
    <property type="component" value="Unassembled WGS sequence"/>
</dbReference>
<dbReference type="InterPro" id="IPR041602">
    <property type="entry name" value="Quercetinase_C"/>
</dbReference>
<dbReference type="OrthoDB" id="321327at2"/>
<feature type="binding site" evidence="2">
    <location>
        <position position="59"/>
    </location>
    <ligand>
        <name>Fe cation</name>
        <dbReference type="ChEBI" id="CHEBI:24875"/>
    </ligand>
</feature>
<feature type="binding site" evidence="2">
    <location>
        <position position="101"/>
    </location>
    <ligand>
        <name>Fe cation</name>
        <dbReference type="ChEBI" id="CHEBI:24875"/>
    </ligand>
</feature>
<name>A0A843YNT9_9BURK</name>
<reference evidence="6 7" key="1">
    <citation type="submission" date="2019-10" db="EMBL/GenBank/DDBJ databases">
        <title>Glaciimonas soli sp. nov., a psychrophilic bacterium isolated from the forest soil of a high elevation mountain in Taiwan.</title>
        <authorList>
            <person name="Wang L.-T."/>
            <person name="Shieh W.Y."/>
        </authorList>
    </citation>
    <scope>NUCLEOTIDE SEQUENCE [LARGE SCALE GENOMIC DNA]</scope>
    <source>
        <strain evidence="6 7">GS1</strain>
    </source>
</reference>